<feature type="transmembrane region" description="Helical" evidence="9">
    <location>
        <begin position="445"/>
        <end position="463"/>
    </location>
</feature>
<evidence type="ECO:0000256" key="6">
    <source>
        <dbReference type="ARBA" id="ARBA00022847"/>
    </source>
</evidence>
<organism evidence="10 11">
    <name type="scientific">Micrococcus luteus</name>
    <name type="common">Micrococcus lysodeikticus</name>
    <dbReference type="NCBI Taxonomy" id="1270"/>
    <lineage>
        <taxon>Bacteria</taxon>
        <taxon>Bacillati</taxon>
        <taxon>Actinomycetota</taxon>
        <taxon>Actinomycetes</taxon>
        <taxon>Micrococcales</taxon>
        <taxon>Micrococcaceae</taxon>
        <taxon>Micrococcus</taxon>
    </lineage>
</organism>
<sequence length="520" mass="55279">MSFADLITAVNDVIWSPALIWLCLIVGLYFTIRTMFLQFVNIPDMVKQLREGQDSADGTSSLQSLMMSLAGRVGMGNIGGVATAIAFGGPGAVFWMWVMALLGAATSFIESTLGQIYKERDPDTGEYRGGPAYYFEKAYKHTAAAPAFKVYAILFAVVTVFATSYFLPGVQANGVAAAVGEAWAVPAWVVALAMVILLAFIVLGGVKRIATFAVYVVPVMAVLYIILALIVLFLNFDQIPEVFGSIFASAFGVHAVFGAILGLAIQWGVKRGVYSNEAGQGTGPHAAAAAEVSHPAKQGFVQAFAVYIDTLFVCSATAFIIISTGAYRVYSDGSGSDLLFEGIVSPTASEGPAFVQTGFDAVFSGFGPTFVAVALAFFAFTTIVAYYYMAEVNLVYLTRNLRNGMVRRVALRFLQALILVSVAYGAVATTGAAWGLGDIGVGSMAWLNILGILVLQGPALKALKDYRAQKRQGLDPQFDPRPLGIRNADFWEHRADGLITQGVAGTAEHPVVAEGGAHRA</sequence>
<dbReference type="EMBL" id="JALXKZ020000004">
    <property type="protein sequence ID" value="MCV7628460.1"/>
    <property type="molecule type" value="Genomic_DNA"/>
</dbReference>
<feature type="transmembrane region" description="Helical" evidence="9">
    <location>
        <begin position="304"/>
        <end position="330"/>
    </location>
</feature>
<dbReference type="PANTHER" id="PTHR30330:SF7">
    <property type="entry name" value="SODIUM_PROTON-DEPENDENT ALANINE CARRIER PROTEIN YRBD-RELATED"/>
    <property type="match status" value="1"/>
</dbReference>
<feature type="transmembrane region" description="Helical" evidence="9">
    <location>
        <begin position="18"/>
        <end position="40"/>
    </location>
</feature>
<dbReference type="Pfam" id="PF01235">
    <property type="entry name" value="Na_Ala_symp"/>
    <property type="match status" value="1"/>
</dbReference>
<dbReference type="GO" id="GO:0005283">
    <property type="term" value="F:amino acid:sodium symporter activity"/>
    <property type="evidence" value="ECO:0007669"/>
    <property type="project" value="InterPro"/>
</dbReference>
<dbReference type="RefSeq" id="WP_405355514.1">
    <property type="nucleotide sequence ID" value="NZ_JBDZYC010000012.1"/>
</dbReference>
<keyword evidence="7 9" id="KW-1133">Transmembrane helix</keyword>
<keyword evidence="3 9" id="KW-0813">Transport</keyword>
<comment type="similarity">
    <text evidence="2 9">Belongs to the alanine or glycine:cation symporter (AGCS) (TC 2.A.25) family.</text>
</comment>
<feature type="transmembrane region" description="Helical" evidence="9">
    <location>
        <begin position="242"/>
        <end position="265"/>
    </location>
</feature>
<reference evidence="10" key="1">
    <citation type="submission" date="2023-06" db="EMBL/GenBank/DDBJ databases">
        <title>lsaBGC provides a comprehensive framework for evolutionary analysis of biosynthetic gene clusters within focal taxa.</title>
        <authorList>
            <person name="Salamzade R."/>
            <person name="Sandstrom S."/>
            <person name="Kalan L.R."/>
        </authorList>
    </citation>
    <scope>NUCLEOTIDE SEQUENCE</scope>
    <source>
        <strain evidence="10">P3-SID899</strain>
    </source>
</reference>
<dbReference type="FunFam" id="1.20.1740.10:FF:000004">
    <property type="entry name" value="Sodium:alanine symporter family protein"/>
    <property type="match status" value="1"/>
</dbReference>
<evidence type="ECO:0000256" key="7">
    <source>
        <dbReference type="ARBA" id="ARBA00022989"/>
    </source>
</evidence>
<keyword evidence="4 9" id="KW-1003">Cell membrane</keyword>
<feature type="transmembrane region" description="Helical" evidence="9">
    <location>
        <begin position="369"/>
        <end position="388"/>
    </location>
</feature>
<keyword evidence="6 9" id="KW-0769">Symport</keyword>
<name>A0AAP3AI05_MICLU</name>
<dbReference type="GO" id="GO:0005886">
    <property type="term" value="C:plasma membrane"/>
    <property type="evidence" value="ECO:0007669"/>
    <property type="project" value="UniProtKB-SubCell"/>
</dbReference>
<dbReference type="PROSITE" id="PS00873">
    <property type="entry name" value="NA_ALANINE_SYMP"/>
    <property type="match status" value="1"/>
</dbReference>
<dbReference type="InterPro" id="IPR001463">
    <property type="entry name" value="Na/Ala_symport"/>
</dbReference>
<protein>
    <submittedName>
        <fullName evidence="10">Alanine:cation symporter family protein</fullName>
    </submittedName>
</protein>
<feature type="transmembrane region" description="Helical" evidence="9">
    <location>
        <begin position="213"/>
        <end position="236"/>
    </location>
</feature>
<evidence type="ECO:0000256" key="2">
    <source>
        <dbReference type="ARBA" id="ARBA00009261"/>
    </source>
</evidence>
<evidence type="ECO:0000313" key="10">
    <source>
        <dbReference type="EMBL" id="MCV7628460.1"/>
    </source>
</evidence>
<evidence type="ECO:0000256" key="9">
    <source>
        <dbReference type="RuleBase" id="RU363064"/>
    </source>
</evidence>
<feature type="transmembrane region" description="Helical" evidence="9">
    <location>
        <begin position="187"/>
        <end position="206"/>
    </location>
</feature>
<dbReference type="NCBIfam" id="TIGR00835">
    <property type="entry name" value="agcS"/>
    <property type="match status" value="1"/>
</dbReference>
<dbReference type="Gene3D" id="1.20.1740.10">
    <property type="entry name" value="Amino acid/polyamine transporter I"/>
    <property type="match status" value="1"/>
</dbReference>
<evidence type="ECO:0000256" key="4">
    <source>
        <dbReference type="ARBA" id="ARBA00022475"/>
    </source>
</evidence>
<comment type="subcellular location">
    <subcellularLocation>
        <location evidence="1 9">Cell membrane</location>
        <topology evidence="1 9">Multi-pass membrane protein</topology>
    </subcellularLocation>
</comment>
<dbReference type="Proteomes" id="UP001205867">
    <property type="component" value="Unassembled WGS sequence"/>
</dbReference>
<comment type="caution">
    <text evidence="10">The sequence shown here is derived from an EMBL/GenBank/DDBJ whole genome shotgun (WGS) entry which is preliminary data.</text>
</comment>
<evidence type="ECO:0000256" key="1">
    <source>
        <dbReference type="ARBA" id="ARBA00004651"/>
    </source>
</evidence>
<proteinExistence type="inferred from homology"/>
<evidence type="ECO:0000256" key="3">
    <source>
        <dbReference type="ARBA" id="ARBA00022448"/>
    </source>
</evidence>
<evidence type="ECO:0000256" key="8">
    <source>
        <dbReference type="ARBA" id="ARBA00023136"/>
    </source>
</evidence>
<feature type="transmembrane region" description="Helical" evidence="9">
    <location>
        <begin position="69"/>
        <end position="88"/>
    </location>
</feature>
<evidence type="ECO:0000313" key="11">
    <source>
        <dbReference type="Proteomes" id="UP001205867"/>
    </source>
</evidence>
<feature type="transmembrane region" description="Helical" evidence="9">
    <location>
        <begin position="409"/>
        <end position="433"/>
    </location>
</feature>
<feature type="transmembrane region" description="Helical" evidence="9">
    <location>
        <begin position="147"/>
        <end position="167"/>
    </location>
</feature>
<accession>A0AAP3AI05</accession>
<keyword evidence="8 9" id="KW-0472">Membrane</keyword>
<dbReference type="AlphaFoldDB" id="A0AAP3AI05"/>
<dbReference type="PRINTS" id="PR00175">
    <property type="entry name" value="NAALASMPORT"/>
</dbReference>
<evidence type="ECO:0000256" key="5">
    <source>
        <dbReference type="ARBA" id="ARBA00022692"/>
    </source>
</evidence>
<keyword evidence="5 9" id="KW-0812">Transmembrane</keyword>
<gene>
    <name evidence="10" type="ORF">M3A82_003750</name>
</gene>
<dbReference type="PANTHER" id="PTHR30330">
    <property type="entry name" value="AGSS FAMILY TRANSPORTER, SODIUM-ALANINE"/>
    <property type="match status" value="1"/>
</dbReference>